<proteinExistence type="predicted"/>
<evidence type="ECO:0000313" key="1">
    <source>
        <dbReference type="EMBL" id="PUE94700.1"/>
    </source>
</evidence>
<sequence>MQPLCAQTRQAGCTVRQVSRDWSQARRVPEFAQPSPAALRKQCRADASVADAHAPATPHRPGDEGWFCERCLVGMTFPLR</sequence>
<reference evidence="1 2" key="1">
    <citation type="submission" date="2018-03" db="EMBL/GenBank/DDBJ databases">
        <title>Sequencing of reference strains of Xanthomonas.</title>
        <authorList>
            <person name="Studholme D.J."/>
            <person name="Vicente J."/>
            <person name="Sarris P."/>
        </authorList>
    </citation>
    <scope>NUCLEOTIDE SEQUENCE [LARGE SCALE GENOMIC DNA]</scope>
    <source>
        <strain evidence="1 2">WHRI 5232</strain>
    </source>
</reference>
<gene>
    <name evidence="1" type="ORF">C7T86_07550</name>
</gene>
<dbReference type="Proteomes" id="UP000251513">
    <property type="component" value="Unassembled WGS sequence"/>
</dbReference>
<evidence type="ECO:0000313" key="2">
    <source>
        <dbReference type="Proteomes" id="UP000251513"/>
    </source>
</evidence>
<dbReference type="EMBL" id="PYJH01000011">
    <property type="protein sequence ID" value="PUE94700.1"/>
    <property type="molecule type" value="Genomic_DNA"/>
</dbReference>
<dbReference type="AlphaFoldDB" id="A0AA44Z254"/>
<organism evidence="1 2">
    <name type="scientific">Xanthomonas campestris pv. malvacearum</name>
    <dbReference type="NCBI Taxonomy" id="86040"/>
    <lineage>
        <taxon>Bacteria</taxon>
        <taxon>Pseudomonadati</taxon>
        <taxon>Pseudomonadota</taxon>
        <taxon>Gammaproteobacteria</taxon>
        <taxon>Lysobacterales</taxon>
        <taxon>Lysobacteraceae</taxon>
        <taxon>Xanthomonas</taxon>
    </lineage>
</organism>
<comment type="caution">
    <text evidence="1">The sequence shown here is derived from an EMBL/GenBank/DDBJ whole genome shotgun (WGS) entry which is preliminary data.</text>
</comment>
<protein>
    <submittedName>
        <fullName evidence="1">Uncharacterized protein</fullName>
    </submittedName>
</protein>
<name>A0AA44Z254_XANCM</name>
<accession>A0AA44Z254</accession>